<feature type="domain" description="F-box" evidence="2">
    <location>
        <begin position="6"/>
        <end position="47"/>
    </location>
</feature>
<dbReference type="Pfam" id="PF00646">
    <property type="entry name" value="F-box"/>
    <property type="match status" value="1"/>
</dbReference>
<dbReference type="SUPFAM" id="SSF81383">
    <property type="entry name" value="F-box domain"/>
    <property type="match status" value="1"/>
</dbReference>
<evidence type="ECO:0000256" key="1">
    <source>
        <dbReference type="SAM" id="Phobius"/>
    </source>
</evidence>
<dbReference type="Proteomes" id="UP000636709">
    <property type="component" value="Unassembled WGS sequence"/>
</dbReference>
<keyword evidence="1" id="KW-0472">Membrane</keyword>
<dbReference type="InterPro" id="IPR036047">
    <property type="entry name" value="F-box-like_dom_sf"/>
</dbReference>
<protein>
    <recommendedName>
        <fullName evidence="2">F-box domain-containing protein</fullName>
    </recommendedName>
</protein>
<comment type="caution">
    <text evidence="3">The sequence shown here is derived from an EMBL/GenBank/DDBJ whole genome shotgun (WGS) entry which is preliminary data.</text>
</comment>
<dbReference type="Gene3D" id="1.20.1280.50">
    <property type="match status" value="1"/>
</dbReference>
<dbReference type="InterPro" id="IPR001810">
    <property type="entry name" value="F-box_dom"/>
</dbReference>
<reference evidence="3" key="1">
    <citation type="submission" date="2020-07" db="EMBL/GenBank/DDBJ databases">
        <title>Genome sequence and genetic diversity analysis of an under-domesticated orphan crop, white fonio (Digitaria exilis).</title>
        <authorList>
            <person name="Bennetzen J.L."/>
            <person name="Chen S."/>
            <person name="Ma X."/>
            <person name="Wang X."/>
            <person name="Yssel A.E.J."/>
            <person name="Chaluvadi S.R."/>
            <person name="Johnson M."/>
            <person name="Gangashetty P."/>
            <person name="Hamidou F."/>
            <person name="Sanogo M.D."/>
            <person name="Zwaenepoel A."/>
            <person name="Wallace J."/>
            <person name="Van De Peer Y."/>
            <person name="Van Deynze A."/>
        </authorList>
    </citation>
    <scope>NUCLEOTIDE SEQUENCE</scope>
    <source>
        <tissue evidence="3">Leaves</tissue>
    </source>
</reference>
<dbReference type="EMBL" id="JACEFO010000316">
    <property type="protein sequence ID" value="KAF8775526.1"/>
    <property type="molecule type" value="Genomic_DNA"/>
</dbReference>
<keyword evidence="1" id="KW-0812">Transmembrane</keyword>
<dbReference type="PANTHER" id="PTHR32133">
    <property type="entry name" value="OS07G0120400 PROTEIN"/>
    <property type="match status" value="1"/>
</dbReference>
<dbReference type="PANTHER" id="PTHR32133:SF359">
    <property type="entry name" value="F-BOX DOMAIN-CONTAINING PROTEIN"/>
    <property type="match status" value="1"/>
</dbReference>
<dbReference type="AlphaFoldDB" id="A0A835FTI7"/>
<name>A0A835FTI7_9POAL</name>
<gene>
    <name evidence="3" type="ORF">HU200_004510</name>
</gene>
<sequence length="381" mass="42122">MARPPDLIDDAVTEILLRLPPDDPACLVRASLVCKAWRELLTGPAFLRRYRAFHGAPPLLGYSHNVYDEVPYARFVAADARASPFSAPAFGRLNWWVLECRHGRVLVQSFERHASSNLLVWDPITGVQHQVPVHMTYFCHTAAVLCGVAGCDHLNCHGGPFLVVSICIPYEEEEEQAVDFISACVYSSETGACTSSPSIQFDAYIEERPSLLARDALYFTLQQGRRILKYDLVGQGLQVIDAPDMFDGLAYGNLHLWSWQAGPYGVAEWVQGRVIKLSTLLPTTGPLISLGVIGFLEGGTYTIFVSTDVGIFAVMPKSEQMKKVCEGGFHHAIAPYMSFYTPGTGGVLIFNLYNALCAPYTFLWCCFLLCSLKSFSQTISK</sequence>
<accession>A0A835FTI7</accession>
<proteinExistence type="predicted"/>
<evidence type="ECO:0000313" key="4">
    <source>
        <dbReference type="Proteomes" id="UP000636709"/>
    </source>
</evidence>
<evidence type="ECO:0000259" key="2">
    <source>
        <dbReference type="Pfam" id="PF00646"/>
    </source>
</evidence>
<dbReference type="OrthoDB" id="608490at2759"/>
<evidence type="ECO:0000313" key="3">
    <source>
        <dbReference type="EMBL" id="KAF8775526.1"/>
    </source>
</evidence>
<keyword evidence="1" id="KW-1133">Transmembrane helix</keyword>
<organism evidence="3 4">
    <name type="scientific">Digitaria exilis</name>
    <dbReference type="NCBI Taxonomy" id="1010633"/>
    <lineage>
        <taxon>Eukaryota</taxon>
        <taxon>Viridiplantae</taxon>
        <taxon>Streptophyta</taxon>
        <taxon>Embryophyta</taxon>
        <taxon>Tracheophyta</taxon>
        <taxon>Spermatophyta</taxon>
        <taxon>Magnoliopsida</taxon>
        <taxon>Liliopsida</taxon>
        <taxon>Poales</taxon>
        <taxon>Poaceae</taxon>
        <taxon>PACMAD clade</taxon>
        <taxon>Panicoideae</taxon>
        <taxon>Panicodae</taxon>
        <taxon>Paniceae</taxon>
        <taxon>Anthephorinae</taxon>
        <taxon>Digitaria</taxon>
    </lineage>
</organism>
<keyword evidence="4" id="KW-1185">Reference proteome</keyword>
<feature type="transmembrane region" description="Helical" evidence="1">
    <location>
        <begin position="352"/>
        <end position="372"/>
    </location>
</feature>